<dbReference type="GO" id="GO:0051382">
    <property type="term" value="P:kinetochore assembly"/>
    <property type="evidence" value="ECO:0007669"/>
    <property type="project" value="TreeGrafter"/>
</dbReference>
<evidence type="ECO:0000256" key="4">
    <source>
        <dbReference type="ARBA" id="ARBA00022618"/>
    </source>
</evidence>
<feature type="region of interest" description="Disordered" evidence="10">
    <location>
        <begin position="52"/>
        <end position="92"/>
    </location>
</feature>
<dbReference type="GO" id="GO:0051301">
    <property type="term" value="P:cell division"/>
    <property type="evidence" value="ECO:0007669"/>
    <property type="project" value="UniProtKB-KW"/>
</dbReference>
<name>A0A4P7NHR5_PYROR</name>
<evidence type="ECO:0000256" key="8">
    <source>
        <dbReference type="ARBA" id="ARBA00023306"/>
    </source>
</evidence>
<dbReference type="GO" id="GO:0000070">
    <property type="term" value="P:mitotic sister chromatid segregation"/>
    <property type="evidence" value="ECO:0007669"/>
    <property type="project" value="TreeGrafter"/>
</dbReference>
<dbReference type="EMBL" id="CP034207">
    <property type="protein sequence ID" value="QBZ61532.1"/>
    <property type="molecule type" value="Genomic_DNA"/>
</dbReference>
<keyword evidence="9" id="KW-0137">Centromere</keyword>
<keyword evidence="3" id="KW-0158">Chromosome</keyword>
<comment type="subcellular location">
    <subcellularLocation>
        <location evidence="1">Chromosome</location>
        <location evidence="1">Centromere</location>
        <location evidence="1">Kinetochore</location>
    </subcellularLocation>
</comment>
<dbReference type="GO" id="GO:0005634">
    <property type="term" value="C:nucleus"/>
    <property type="evidence" value="ECO:0007669"/>
    <property type="project" value="InterPro"/>
</dbReference>
<keyword evidence="8" id="KW-0131">Cell cycle</keyword>
<evidence type="ECO:0000256" key="6">
    <source>
        <dbReference type="ARBA" id="ARBA00022838"/>
    </source>
</evidence>
<keyword evidence="5" id="KW-0498">Mitosis</keyword>
<organism evidence="11 12">
    <name type="scientific">Pyricularia oryzae</name>
    <name type="common">Rice blast fungus</name>
    <name type="synonym">Magnaporthe oryzae</name>
    <dbReference type="NCBI Taxonomy" id="318829"/>
    <lineage>
        <taxon>Eukaryota</taxon>
        <taxon>Fungi</taxon>
        <taxon>Dikarya</taxon>
        <taxon>Ascomycota</taxon>
        <taxon>Pezizomycotina</taxon>
        <taxon>Sordariomycetes</taxon>
        <taxon>Sordariomycetidae</taxon>
        <taxon>Magnaporthales</taxon>
        <taxon>Pyriculariaceae</taxon>
        <taxon>Pyricularia</taxon>
    </lineage>
</organism>
<evidence type="ECO:0000313" key="11">
    <source>
        <dbReference type="EMBL" id="QBZ61532.1"/>
    </source>
</evidence>
<evidence type="ECO:0000313" key="12">
    <source>
        <dbReference type="Proteomes" id="UP000294847"/>
    </source>
</evidence>
<evidence type="ECO:0000256" key="10">
    <source>
        <dbReference type="SAM" id="MobiDB-lite"/>
    </source>
</evidence>
<evidence type="ECO:0000256" key="5">
    <source>
        <dbReference type="ARBA" id="ARBA00022776"/>
    </source>
</evidence>
<dbReference type="Pfam" id="PF05859">
    <property type="entry name" value="Mis12"/>
    <property type="match status" value="2"/>
</dbReference>
<comment type="similarity">
    <text evidence="2">Belongs to the mis12 family.</text>
</comment>
<dbReference type="InterPro" id="IPR008685">
    <property type="entry name" value="Centromere_Mis12"/>
</dbReference>
<feature type="compositionally biased region" description="Basic and acidic residues" evidence="10">
    <location>
        <begin position="382"/>
        <end position="398"/>
    </location>
</feature>
<feature type="region of interest" description="Disordered" evidence="10">
    <location>
        <begin position="377"/>
        <end position="398"/>
    </location>
</feature>
<evidence type="ECO:0008006" key="13">
    <source>
        <dbReference type="Google" id="ProtNLM"/>
    </source>
</evidence>
<proteinExistence type="inferred from homology"/>
<keyword evidence="6" id="KW-0995">Kinetochore</keyword>
<evidence type="ECO:0000256" key="1">
    <source>
        <dbReference type="ARBA" id="ARBA00004629"/>
    </source>
</evidence>
<keyword evidence="7" id="KW-0175">Coiled coil</keyword>
<reference evidence="11 12" key="1">
    <citation type="journal article" date="2019" name="Mol. Biol. Evol.">
        <title>Blast fungal genomes show frequent chromosomal changes, gene gains and losses, and effector gene turnover.</title>
        <authorList>
            <person name="Gomez Luciano L.B."/>
            <person name="Jason Tsai I."/>
            <person name="Chuma I."/>
            <person name="Tosa Y."/>
            <person name="Chen Y.H."/>
            <person name="Li J.Y."/>
            <person name="Li M.Y."/>
            <person name="Jade Lu M.Y."/>
            <person name="Nakayashiki H."/>
            <person name="Li W.H."/>
        </authorList>
    </citation>
    <scope>NUCLEOTIDE SEQUENCE [LARGE SCALE GENOMIC DNA]</scope>
    <source>
        <strain evidence="11">MZ5-1-6</strain>
    </source>
</reference>
<keyword evidence="4" id="KW-0132">Cell division</keyword>
<dbReference type="GO" id="GO:0000444">
    <property type="term" value="C:MIS12/MIND type complex"/>
    <property type="evidence" value="ECO:0007669"/>
    <property type="project" value="TreeGrafter"/>
</dbReference>
<protein>
    <recommendedName>
        <fullName evidence="13">Mis12 domain-containing protein</fullName>
    </recommendedName>
</protein>
<evidence type="ECO:0000256" key="3">
    <source>
        <dbReference type="ARBA" id="ARBA00022454"/>
    </source>
</evidence>
<gene>
    <name evidence="11" type="ORF">PoMZ_08481</name>
</gene>
<evidence type="ECO:0000256" key="2">
    <source>
        <dbReference type="ARBA" id="ARBA00008643"/>
    </source>
</evidence>
<dbReference type="VEuPathDB" id="FungiDB:M_BR32_EuGene_00043941"/>
<sequence length="398" mass="43407">MTSSISSETQLLAEHFGYPPVSLLDDIINSINILAEQALNSVERGLLAAKPTSLGFRAPPPQSKKTKHSATTTVEDAPPPSPEEAQRHEVENGTHQLETLLCASIDRNFDIFEIWVMRNILTVRPDDRDWIRLSHYEGLDFSAASKRMKLAGTETGQDEAVNADGPEGDKEPSNQTRAGGKGEDVDAAETAGDAPTLASVARLRRRLQASQKLNVMLHAERARNAKLLDELRQFIHGTPGPAAVKVENEEGQNKPNLAFLRSKGDLTVGDAETPLTTTTAFSLSQLQALRALSTSLQTMMPDLVQRTGGADQGDTKKSWRTERLEYVEGSTRRHLENVRGLELGASGYVRDGEWQGEGRSLATGEVQGLERIASLLGAEPKNSVREPETRTADAMDEP</sequence>
<feature type="region of interest" description="Disordered" evidence="10">
    <location>
        <begin position="154"/>
        <end position="193"/>
    </location>
</feature>
<accession>A0A4P7NHR5</accession>
<evidence type="ECO:0000256" key="9">
    <source>
        <dbReference type="ARBA" id="ARBA00023328"/>
    </source>
</evidence>
<dbReference type="AlphaFoldDB" id="A0A4P7NHR5"/>
<dbReference type="Proteomes" id="UP000294847">
    <property type="component" value="Chromosome 4"/>
</dbReference>
<dbReference type="PANTHER" id="PTHR14527">
    <property type="entry name" value="PROTEIN MIS12 HOMOLOG"/>
    <property type="match status" value="1"/>
</dbReference>
<evidence type="ECO:0000256" key="7">
    <source>
        <dbReference type="ARBA" id="ARBA00023054"/>
    </source>
</evidence>
<dbReference type="PANTHER" id="PTHR14527:SF2">
    <property type="entry name" value="PROTEIN MIS12 HOMOLOG"/>
    <property type="match status" value="1"/>
</dbReference>